<dbReference type="Gene3D" id="3.40.630.30">
    <property type="match status" value="1"/>
</dbReference>
<reference evidence="1 2" key="1">
    <citation type="submission" date="2011-03" db="EMBL/GenBank/DDBJ databases">
        <title>Deep-sequencing identification of multiple resistance mechanism for the high antibiotic-resistance strain Streptococcus suis R61.</title>
        <authorList>
            <person name="Hu P."/>
            <person name="Yang M."/>
            <person name="Jin M."/>
            <person name="Xiao J."/>
        </authorList>
    </citation>
    <scope>NUCLEOTIDE SEQUENCE [LARGE SCALE GENOMIC DNA]</scope>
    <source>
        <strain evidence="1 2">R61</strain>
    </source>
</reference>
<gene>
    <name evidence="1" type="ORF">SSUR61_2030</name>
</gene>
<dbReference type="RefSeq" id="WP_002942978.1">
    <property type="nucleotide sequence ID" value="NZ_AEYY01000043.1"/>
</dbReference>
<organism evidence="1 2">
    <name type="scientific">Streptococcus suis R61</name>
    <dbReference type="NCBI Taxonomy" id="996306"/>
    <lineage>
        <taxon>Bacteria</taxon>
        <taxon>Bacillati</taxon>
        <taxon>Bacillota</taxon>
        <taxon>Bacilli</taxon>
        <taxon>Lactobacillales</taxon>
        <taxon>Streptococcaceae</taxon>
        <taxon>Streptococcus</taxon>
    </lineage>
</organism>
<accession>A0AA87K377</accession>
<name>A0AA87K377_STRSU</name>
<dbReference type="SUPFAM" id="SSF55729">
    <property type="entry name" value="Acyl-CoA N-acyltransferases (Nat)"/>
    <property type="match status" value="1"/>
</dbReference>
<protein>
    <submittedName>
        <fullName evidence="1">Prophage protein</fullName>
    </submittedName>
</protein>
<comment type="caution">
    <text evidence="1">The sequence shown here is derived from an EMBL/GenBank/DDBJ whole genome shotgun (WGS) entry which is preliminary data.</text>
</comment>
<dbReference type="Proteomes" id="UP000004014">
    <property type="component" value="Unassembled WGS sequence"/>
</dbReference>
<dbReference type="EMBL" id="AEYY01000043">
    <property type="protein sequence ID" value="EHC02087.1"/>
    <property type="molecule type" value="Genomic_DNA"/>
</dbReference>
<sequence length="349" mass="40606">MKNDAIQKVLIRDLNLRDVFFDSLRDDYPGFDKWLAKKATSGDEAYVLIVDGRLLGFLYLKEEVETDNSINPHFDERRRLKIGTFKIDSHGTVLGQRFLSIILRKMLNEGHDFTYVTLFPKQTALIALFECFGFRQWGSKNNGELVYFKDLYVFNDIYKDFPRLSLLEDSSKYLLSIFPEYHTKMFPESQLRTEKNHVIEDLSVTNSSEKIYISAARQVLDMKPGDHIVIYRTAEDGVPAEFSSVASTICTVGEVLKIDDFNNYDDFETYCGKGTIFTKDELLKFWNQQYPKFVIKMIYNVSLNKRIIRRDLRDVVGINADRWTCVQLSQDQFCHILEMGGVNESFIIN</sequence>
<evidence type="ECO:0000313" key="2">
    <source>
        <dbReference type="Proteomes" id="UP000004014"/>
    </source>
</evidence>
<dbReference type="AlphaFoldDB" id="A0AA87K377"/>
<evidence type="ECO:0000313" key="1">
    <source>
        <dbReference type="EMBL" id="EHC02087.1"/>
    </source>
</evidence>
<dbReference type="InterPro" id="IPR016181">
    <property type="entry name" value="Acyl_CoA_acyltransferase"/>
</dbReference>
<proteinExistence type="predicted"/>